<dbReference type="OrthoDB" id="2990064at2"/>
<dbReference type="EMBL" id="JACEIP010000015">
    <property type="protein sequence ID" value="MBA4543355.1"/>
    <property type="molecule type" value="Genomic_DNA"/>
</dbReference>
<evidence type="ECO:0000256" key="1">
    <source>
        <dbReference type="SAM" id="Phobius"/>
    </source>
</evidence>
<reference evidence="2 3" key="1">
    <citation type="submission" date="2020-07" db="EMBL/GenBank/DDBJ databases">
        <authorList>
            <person name="Feng H."/>
        </authorList>
    </citation>
    <scope>NUCLEOTIDE SEQUENCE [LARGE SCALE GENOMIC DNA]</scope>
    <source>
        <strain evidence="3">s-11</strain>
    </source>
</reference>
<name>A0A7W1XAZ8_9BACL</name>
<protein>
    <submittedName>
        <fullName evidence="2">Uncharacterized protein</fullName>
    </submittedName>
</protein>
<accession>A0A7W1XAZ8</accession>
<dbReference type="RefSeq" id="WP_033101355.1">
    <property type="nucleotide sequence ID" value="NZ_JACEIP010000015.1"/>
</dbReference>
<comment type="caution">
    <text evidence="2">The sequence shown here is derived from an EMBL/GenBank/DDBJ whole genome shotgun (WGS) entry which is preliminary data.</text>
</comment>
<organism evidence="2 3">
    <name type="scientific">Thermoactinomyces daqus</name>
    <dbReference type="NCBI Taxonomy" id="1329516"/>
    <lineage>
        <taxon>Bacteria</taxon>
        <taxon>Bacillati</taxon>
        <taxon>Bacillota</taxon>
        <taxon>Bacilli</taxon>
        <taxon>Bacillales</taxon>
        <taxon>Thermoactinomycetaceae</taxon>
        <taxon>Thermoactinomyces</taxon>
    </lineage>
</organism>
<keyword evidence="1" id="KW-0472">Membrane</keyword>
<dbReference type="AlphaFoldDB" id="A0A7W1XAZ8"/>
<dbReference type="Proteomes" id="UP000530514">
    <property type="component" value="Unassembled WGS sequence"/>
</dbReference>
<feature type="transmembrane region" description="Helical" evidence="1">
    <location>
        <begin position="73"/>
        <end position="91"/>
    </location>
</feature>
<sequence>MRVLAWSLLWFFVSLTVTGIVSYELGGADLLTWRSGLRTAGGVFFLAALVVGGVLTTKSAYRSRTKFFYREDWSFICILVTIGLFGLSLLIR</sequence>
<keyword evidence="1" id="KW-0812">Transmembrane</keyword>
<gene>
    <name evidence="2" type="ORF">H1164_10655</name>
</gene>
<proteinExistence type="predicted"/>
<keyword evidence="1" id="KW-1133">Transmembrane helix</keyword>
<keyword evidence="3" id="KW-1185">Reference proteome</keyword>
<evidence type="ECO:0000313" key="2">
    <source>
        <dbReference type="EMBL" id="MBA4543355.1"/>
    </source>
</evidence>
<feature type="transmembrane region" description="Helical" evidence="1">
    <location>
        <begin position="43"/>
        <end position="61"/>
    </location>
</feature>
<evidence type="ECO:0000313" key="3">
    <source>
        <dbReference type="Proteomes" id="UP000530514"/>
    </source>
</evidence>